<dbReference type="Proteomes" id="UP000016932">
    <property type="component" value="Unassembled WGS sequence"/>
</dbReference>
<accession>N1QBQ3</accession>
<dbReference type="RefSeq" id="XP_007922167.1">
    <property type="nucleotide sequence ID" value="XM_007923976.1"/>
</dbReference>
<proteinExistence type="predicted"/>
<sequence>MRLLLYNMQATIKPCASRVAGPGIYPSISQTETPSTPIPIAFYAPTTRKQAPQALLWLDSYHGLMNADAGEDPPSHRSLVLIVAFYSAKVHKKSLVSIAIIKAQEVWYNFGSIGGCNKVRPSRAAMSAHQ</sequence>
<dbReference type="VEuPathDB" id="FungiDB:MYCFIDRAFT_171029"/>
<dbReference type="EMBL" id="KB446555">
    <property type="protein sequence ID" value="EME89601.1"/>
    <property type="molecule type" value="Genomic_DNA"/>
</dbReference>
<keyword evidence="2" id="KW-1185">Reference proteome</keyword>
<organism evidence="1 2">
    <name type="scientific">Pseudocercospora fijiensis (strain CIRAD86)</name>
    <name type="common">Black leaf streak disease fungus</name>
    <name type="synonym">Mycosphaerella fijiensis</name>
    <dbReference type="NCBI Taxonomy" id="383855"/>
    <lineage>
        <taxon>Eukaryota</taxon>
        <taxon>Fungi</taxon>
        <taxon>Dikarya</taxon>
        <taxon>Ascomycota</taxon>
        <taxon>Pezizomycotina</taxon>
        <taxon>Dothideomycetes</taxon>
        <taxon>Dothideomycetidae</taxon>
        <taxon>Mycosphaerellales</taxon>
        <taxon>Mycosphaerellaceae</taxon>
        <taxon>Pseudocercospora</taxon>
    </lineage>
</organism>
<evidence type="ECO:0000313" key="2">
    <source>
        <dbReference type="Proteomes" id="UP000016932"/>
    </source>
</evidence>
<name>N1QBQ3_PSEFD</name>
<dbReference type="KEGG" id="pfj:MYCFIDRAFT_171029"/>
<dbReference type="HOGENOM" id="CLU_1939062_0_0_1"/>
<reference evidence="1 2" key="1">
    <citation type="journal article" date="2012" name="PLoS Pathog.">
        <title>Diverse lifestyles and strategies of plant pathogenesis encoded in the genomes of eighteen Dothideomycetes fungi.</title>
        <authorList>
            <person name="Ohm R.A."/>
            <person name="Feau N."/>
            <person name="Henrissat B."/>
            <person name="Schoch C.L."/>
            <person name="Horwitz B.A."/>
            <person name="Barry K.W."/>
            <person name="Condon B.J."/>
            <person name="Copeland A.C."/>
            <person name="Dhillon B."/>
            <person name="Glaser F."/>
            <person name="Hesse C.N."/>
            <person name="Kosti I."/>
            <person name="LaButti K."/>
            <person name="Lindquist E.A."/>
            <person name="Lucas S."/>
            <person name="Salamov A.A."/>
            <person name="Bradshaw R.E."/>
            <person name="Ciuffetti L."/>
            <person name="Hamelin R.C."/>
            <person name="Kema G.H.J."/>
            <person name="Lawrence C."/>
            <person name="Scott J.A."/>
            <person name="Spatafora J.W."/>
            <person name="Turgeon B.G."/>
            <person name="de Wit P.J.G.M."/>
            <person name="Zhong S."/>
            <person name="Goodwin S.B."/>
            <person name="Grigoriev I.V."/>
        </authorList>
    </citation>
    <scope>NUCLEOTIDE SEQUENCE [LARGE SCALE GENOMIC DNA]</scope>
    <source>
        <strain evidence="1 2">CIRAD86</strain>
    </source>
</reference>
<protein>
    <submittedName>
        <fullName evidence="1">Uncharacterized protein</fullName>
    </submittedName>
</protein>
<dbReference type="GeneID" id="19332572"/>
<gene>
    <name evidence="1" type="ORF">MYCFIDRAFT_171029</name>
</gene>
<evidence type="ECO:0000313" key="1">
    <source>
        <dbReference type="EMBL" id="EME89601.1"/>
    </source>
</evidence>
<dbReference type="AlphaFoldDB" id="N1QBQ3"/>